<dbReference type="GO" id="GO:0016740">
    <property type="term" value="F:transferase activity"/>
    <property type="evidence" value="ECO:0007669"/>
    <property type="project" value="UniProtKB-KW"/>
</dbReference>
<proteinExistence type="predicted"/>
<evidence type="ECO:0000313" key="2">
    <source>
        <dbReference type="Proteomes" id="UP000052232"/>
    </source>
</evidence>
<comment type="caution">
    <text evidence="1">The sequence shown here is derived from an EMBL/GenBank/DDBJ whole genome shotgun (WGS) entry which is preliminary data.</text>
</comment>
<dbReference type="InterPro" id="IPR024524">
    <property type="entry name" value="DUF3800"/>
</dbReference>
<organism evidence="1 2">
    <name type="scientific">Sphingobium cupriresistens LL01</name>
    <dbReference type="NCBI Taxonomy" id="1420583"/>
    <lineage>
        <taxon>Bacteria</taxon>
        <taxon>Pseudomonadati</taxon>
        <taxon>Pseudomonadota</taxon>
        <taxon>Alphaproteobacteria</taxon>
        <taxon>Sphingomonadales</taxon>
        <taxon>Sphingomonadaceae</taxon>
        <taxon>Sphingobium</taxon>
    </lineage>
</organism>
<dbReference type="Proteomes" id="UP000052232">
    <property type="component" value="Unassembled WGS sequence"/>
</dbReference>
<evidence type="ECO:0000313" key="1">
    <source>
        <dbReference type="EMBL" id="KMS57951.1"/>
    </source>
</evidence>
<reference evidence="1 2" key="1">
    <citation type="journal article" date="2015" name="G3 (Bethesda)">
        <title>Insights into Ongoing Evolution of the Hexachlorocyclohexane Catabolic Pathway from Comparative Genomics of Ten Sphingomonadaceae Strains.</title>
        <authorList>
            <person name="Pearce S.L."/>
            <person name="Oakeshott J.G."/>
            <person name="Pandey G."/>
        </authorList>
    </citation>
    <scope>NUCLEOTIDE SEQUENCE [LARGE SCALE GENOMIC DNA]</scope>
    <source>
        <strain evidence="1 2">LL01</strain>
    </source>
</reference>
<protein>
    <submittedName>
        <fullName evidence="1">3-deoxy-D-manno-octulosonic-acid transferase</fullName>
    </submittedName>
</protein>
<name>A0A0J7Y1Z9_9SPHN</name>
<dbReference type="AlphaFoldDB" id="A0A0J7Y1Z9"/>
<keyword evidence="1" id="KW-0808">Transferase</keyword>
<gene>
    <name evidence="1" type="ORF">V473_07165</name>
</gene>
<keyword evidence="2" id="KW-1185">Reference proteome</keyword>
<dbReference type="RefSeq" id="WP_066601855.1">
    <property type="nucleotide sequence ID" value="NZ_KQ130434.1"/>
</dbReference>
<dbReference type="EMBL" id="JACT01000001">
    <property type="protein sequence ID" value="KMS57951.1"/>
    <property type="molecule type" value="Genomic_DNA"/>
</dbReference>
<dbReference type="Pfam" id="PF12686">
    <property type="entry name" value="DUF3800"/>
    <property type="match status" value="1"/>
</dbReference>
<accession>A0A0J7Y1Z9</accession>
<dbReference type="PATRIC" id="fig|1420583.3.peg.1443"/>
<dbReference type="STRING" id="1420583.V473_07165"/>
<sequence length="242" mass="28118">MDFSDYIVFADESGDHGLTTIDPQFPAFALVFCVFRKDEYAHSVEPSLRELKYKYFGHDAIILHEREVRKQIKPFDILRSSKEMRDAFYGDIAELVKATPVQIYASIIKKEPFTEKYKTPWNPYEVAMHFCLEKVCEFLKHQGQSGRKVHVLFEGRGKVEDQQLELEFRRITSNQKQWGWKRIDFSVCGFEPLFVPKAANMAGHQITDLIARPMAIKALNPLQDNRAFDALKAKIGYMKTFP</sequence>